<evidence type="ECO:0000256" key="1">
    <source>
        <dbReference type="SAM" id="MobiDB-lite"/>
    </source>
</evidence>
<protein>
    <submittedName>
        <fullName evidence="2">Uncharacterized protein</fullName>
    </submittedName>
</protein>
<dbReference type="EMBL" id="CAXLJM020000103">
    <property type="protein sequence ID" value="CAL8134039.1"/>
    <property type="molecule type" value="Genomic_DNA"/>
</dbReference>
<feature type="region of interest" description="Disordered" evidence="1">
    <location>
        <begin position="143"/>
        <end position="198"/>
    </location>
</feature>
<accession>A0ABP1RRT6</accession>
<keyword evidence="3" id="KW-1185">Reference proteome</keyword>
<evidence type="ECO:0000313" key="3">
    <source>
        <dbReference type="Proteomes" id="UP001642540"/>
    </source>
</evidence>
<dbReference type="Proteomes" id="UP001642540">
    <property type="component" value="Unassembled WGS sequence"/>
</dbReference>
<evidence type="ECO:0000313" key="2">
    <source>
        <dbReference type="EMBL" id="CAL8134039.1"/>
    </source>
</evidence>
<organism evidence="2 3">
    <name type="scientific">Orchesella dallaii</name>
    <dbReference type="NCBI Taxonomy" id="48710"/>
    <lineage>
        <taxon>Eukaryota</taxon>
        <taxon>Metazoa</taxon>
        <taxon>Ecdysozoa</taxon>
        <taxon>Arthropoda</taxon>
        <taxon>Hexapoda</taxon>
        <taxon>Collembola</taxon>
        <taxon>Entomobryomorpha</taxon>
        <taxon>Entomobryoidea</taxon>
        <taxon>Orchesellidae</taxon>
        <taxon>Orchesellinae</taxon>
        <taxon>Orchesella</taxon>
    </lineage>
</organism>
<gene>
    <name evidence="2" type="ORF">ODALV1_LOCUS25335</name>
</gene>
<reference evidence="2 3" key="1">
    <citation type="submission" date="2024-08" db="EMBL/GenBank/DDBJ databases">
        <authorList>
            <person name="Cucini C."/>
            <person name="Frati F."/>
        </authorList>
    </citation>
    <scope>NUCLEOTIDE SEQUENCE [LARGE SCALE GENOMIC DNA]</scope>
</reference>
<name>A0ABP1RRT6_9HEXA</name>
<sequence>MTLNKCFDRLALKTVYHAEENKILKVMQKEIGEIQEMLEKALQDHAENDLVLARDADQSTSSTVREQKKLVEILMEIKEKLGYQHRTFEISKNKPILVREDRNNATEETNQTLQQDELDRCKIGLKKVKSMLEKFKVKYENLEDQMEERRPFPRAAGLAAPPKYRRSKDLKDQCYRGRSSGYEKMGEDSLNEHAAGVD</sequence>
<comment type="caution">
    <text evidence="2">The sequence shown here is derived from an EMBL/GenBank/DDBJ whole genome shotgun (WGS) entry which is preliminary data.</text>
</comment>
<proteinExistence type="predicted"/>